<feature type="transmembrane region" description="Helical" evidence="6">
    <location>
        <begin position="381"/>
        <end position="401"/>
    </location>
</feature>
<feature type="transmembrane region" description="Helical" evidence="6">
    <location>
        <begin position="104"/>
        <end position="128"/>
    </location>
</feature>
<dbReference type="PANTHER" id="PTHR43124">
    <property type="entry name" value="PURINE EFFLUX PUMP PBUE"/>
    <property type="match status" value="1"/>
</dbReference>
<evidence type="ECO:0000256" key="3">
    <source>
        <dbReference type="ARBA" id="ARBA00022692"/>
    </source>
</evidence>
<keyword evidence="2" id="KW-1003">Cell membrane</keyword>
<keyword evidence="5 6" id="KW-0472">Membrane</keyword>
<dbReference type="Pfam" id="PF07690">
    <property type="entry name" value="MFS_1"/>
    <property type="match status" value="1"/>
</dbReference>
<evidence type="ECO:0000256" key="6">
    <source>
        <dbReference type="SAM" id="Phobius"/>
    </source>
</evidence>
<feature type="transmembrane region" description="Helical" evidence="6">
    <location>
        <begin position="351"/>
        <end position="369"/>
    </location>
</feature>
<feature type="transmembrane region" description="Helical" evidence="6">
    <location>
        <begin position="311"/>
        <end position="330"/>
    </location>
</feature>
<evidence type="ECO:0000313" key="8">
    <source>
        <dbReference type="EMBL" id="MCV3274295.1"/>
    </source>
</evidence>
<evidence type="ECO:0000313" key="9">
    <source>
        <dbReference type="Proteomes" id="UP001208690"/>
    </source>
</evidence>
<keyword evidence="3 6" id="KW-0812">Transmembrane</keyword>
<feature type="transmembrane region" description="Helical" evidence="6">
    <location>
        <begin position="140"/>
        <end position="163"/>
    </location>
</feature>
<gene>
    <name evidence="8" type="ORF">MUB52_22930</name>
</gene>
<keyword evidence="4 6" id="KW-1133">Transmembrane helix</keyword>
<protein>
    <submittedName>
        <fullName evidence="8">MFS transporter</fullName>
    </submittedName>
</protein>
<comment type="caution">
    <text evidence="8">The sequence shown here is derived from an EMBL/GenBank/DDBJ whole genome shotgun (WGS) entry which is preliminary data.</text>
</comment>
<dbReference type="SUPFAM" id="SSF103473">
    <property type="entry name" value="MFS general substrate transporter"/>
    <property type="match status" value="1"/>
</dbReference>
<sequence length="415" mass="42546">MKTGTNSASNARATLVACVAVFALGQFQRASGSVFGPVLSGTLDIPATALGLSVGAMFAATLVSQAPAGIALDRFGPRRVLLWALALVAIGTTLFAIAPDLENAAWLAVLAARVLIGAGLAATGASVQMALAQNLPAGDYGYASGLLVTLGGIGGLVGTWPLALALERFSWGLVFGVGAGLAIAVMVIVSILLPAKGPASASDVDTKISFRTLLQNEKVRGILFLAAVTYAPIVTITGLWGGPYLQDALGLSPEAAGQALMGLFATTIAAGFIFGRVDRIGHGRNKVILLTALGSATCLAALALFPKAPLWAVLLLLACSVFLQQFYIPLGVQLRDAVPASVFGRANALKLLVATGAIPVMQTAFGFILDLARTNGATDESAYRIAFGSIACTITCAVLGYRHSYRRGAGWDLST</sequence>
<keyword evidence="9" id="KW-1185">Reference proteome</keyword>
<feature type="transmembrane region" description="Helical" evidence="6">
    <location>
        <begin position="48"/>
        <end position="68"/>
    </location>
</feature>
<evidence type="ECO:0000256" key="2">
    <source>
        <dbReference type="ARBA" id="ARBA00022475"/>
    </source>
</evidence>
<dbReference type="Proteomes" id="UP001208690">
    <property type="component" value="Unassembled WGS sequence"/>
</dbReference>
<accession>A0ABT3BL66</accession>
<dbReference type="InterPro" id="IPR050189">
    <property type="entry name" value="MFS_Efflux_Transporters"/>
</dbReference>
<name>A0ABT3BL66_9RHOB</name>
<dbReference type="RefSeq" id="WP_263846499.1">
    <property type="nucleotide sequence ID" value="NZ_JALIEB010000036.1"/>
</dbReference>
<feature type="transmembrane region" description="Helical" evidence="6">
    <location>
        <begin position="255"/>
        <end position="275"/>
    </location>
</feature>
<dbReference type="Gene3D" id="1.20.1250.20">
    <property type="entry name" value="MFS general substrate transporter like domains"/>
    <property type="match status" value="1"/>
</dbReference>
<proteinExistence type="predicted"/>
<dbReference type="PROSITE" id="PS50850">
    <property type="entry name" value="MFS"/>
    <property type="match status" value="1"/>
</dbReference>
<dbReference type="InterPro" id="IPR036259">
    <property type="entry name" value="MFS_trans_sf"/>
</dbReference>
<reference evidence="8 9" key="1">
    <citation type="submission" date="2022-04" db="EMBL/GenBank/DDBJ databases">
        <title>Roseobacter sp. WL0113 is a bacterium isolated from neritic sediment.</title>
        <authorList>
            <person name="Wang L."/>
            <person name="He W."/>
            <person name="Zhang D.-F."/>
        </authorList>
    </citation>
    <scope>NUCLEOTIDE SEQUENCE [LARGE SCALE GENOMIC DNA]</scope>
    <source>
        <strain evidence="8 9">WL0113</strain>
    </source>
</reference>
<evidence type="ECO:0000256" key="5">
    <source>
        <dbReference type="ARBA" id="ARBA00023136"/>
    </source>
</evidence>
<organism evidence="8 9">
    <name type="scientific">Roseobacter sinensis</name>
    <dbReference type="NCBI Taxonomy" id="2931391"/>
    <lineage>
        <taxon>Bacteria</taxon>
        <taxon>Pseudomonadati</taxon>
        <taxon>Pseudomonadota</taxon>
        <taxon>Alphaproteobacteria</taxon>
        <taxon>Rhodobacterales</taxon>
        <taxon>Roseobacteraceae</taxon>
        <taxon>Roseobacter</taxon>
    </lineage>
</organism>
<feature type="transmembrane region" description="Helical" evidence="6">
    <location>
        <begin position="80"/>
        <end position="98"/>
    </location>
</feature>
<evidence type="ECO:0000256" key="1">
    <source>
        <dbReference type="ARBA" id="ARBA00004651"/>
    </source>
</evidence>
<evidence type="ECO:0000259" key="7">
    <source>
        <dbReference type="PROSITE" id="PS50850"/>
    </source>
</evidence>
<dbReference type="InterPro" id="IPR020846">
    <property type="entry name" value="MFS_dom"/>
</dbReference>
<dbReference type="InterPro" id="IPR011701">
    <property type="entry name" value="MFS"/>
</dbReference>
<dbReference type="EMBL" id="JALIEB010000036">
    <property type="protein sequence ID" value="MCV3274295.1"/>
    <property type="molecule type" value="Genomic_DNA"/>
</dbReference>
<feature type="transmembrane region" description="Helical" evidence="6">
    <location>
        <begin position="221"/>
        <end position="243"/>
    </location>
</feature>
<evidence type="ECO:0000256" key="4">
    <source>
        <dbReference type="ARBA" id="ARBA00022989"/>
    </source>
</evidence>
<feature type="domain" description="Major facilitator superfamily (MFS) profile" evidence="7">
    <location>
        <begin position="13"/>
        <end position="415"/>
    </location>
</feature>
<feature type="transmembrane region" description="Helical" evidence="6">
    <location>
        <begin position="287"/>
        <end position="305"/>
    </location>
</feature>
<dbReference type="PANTHER" id="PTHR43124:SF3">
    <property type="entry name" value="CHLORAMPHENICOL EFFLUX PUMP RV0191"/>
    <property type="match status" value="1"/>
</dbReference>
<feature type="transmembrane region" description="Helical" evidence="6">
    <location>
        <begin position="169"/>
        <end position="193"/>
    </location>
</feature>
<comment type="subcellular location">
    <subcellularLocation>
        <location evidence="1">Cell membrane</location>
        <topology evidence="1">Multi-pass membrane protein</topology>
    </subcellularLocation>
</comment>